<dbReference type="Proteomes" id="UP000248764">
    <property type="component" value="Unassembled WGS sequence"/>
</dbReference>
<sequence>MTGPLSNLPRLTGTRSARASSWDPTGGNDDRLTIAPGGTAGLAAVDEPGVVRHIWVTIACDDEHYLRNFVSAPLQMSPQDGKAFNCWFPMPFDSARIEVTNECATDVILYYYVDYELTGTSDPRAGRFHTASTSRTCGRSVPRCSTGTARATTSRAQSGSRSRSR</sequence>
<dbReference type="EMBL" id="POTW01000010">
    <property type="protein sequence ID" value="PZF85154.1"/>
    <property type="molecule type" value="Genomic_DNA"/>
</dbReference>
<feature type="region of interest" description="Disordered" evidence="1">
    <location>
        <begin position="124"/>
        <end position="165"/>
    </location>
</feature>
<dbReference type="Gene3D" id="2.60.120.1390">
    <property type="match status" value="2"/>
</dbReference>
<name>A0A2W2BXF2_9ACTN</name>
<gene>
    <name evidence="2" type="ORF">C1I92_06130</name>
</gene>
<evidence type="ECO:0000256" key="1">
    <source>
        <dbReference type="SAM" id="MobiDB-lite"/>
    </source>
</evidence>
<evidence type="ECO:0008006" key="4">
    <source>
        <dbReference type="Google" id="ProtNLM"/>
    </source>
</evidence>
<feature type="compositionally biased region" description="Polar residues" evidence="1">
    <location>
        <begin position="13"/>
        <end position="23"/>
    </location>
</feature>
<feature type="region of interest" description="Disordered" evidence="1">
    <location>
        <begin position="1"/>
        <end position="31"/>
    </location>
</feature>
<feature type="compositionally biased region" description="Low complexity" evidence="1">
    <location>
        <begin position="143"/>
        <end position="165"/>
    </location>
</feature>
<protein>
    <recommendedName>
        <fullName evidence="4">DUF2961 domain-containing protein</fullName>
    </recommendedName>
</protein>
<comment type="caution">
    <text evidence="2">The sequence shown here is derived from an EMBL/GenBank/DDBJ whole genome shotgun (WGS) entry which is preliminary data.</text>
</comment>
<dbReference type="InterPro" id="IPR021345">
    <property type="entry name" value="DUF2961"/>
</dbReference>
<evidence type="ECO:0000313" key="2">
    <source>
        <dbReference type="EMBL" id="PZF85154.1"/>
    </source>
</evidence>
<reference evidence="2 3" key="1">
    <citation type="submission" date="2018-01" db="EMBL/GenBank/DDBJ databases">
        <title>Draft genome sequence of Jiangella sp. GTF31.</title>
        <authorList>
            <person name="Sahin N."/>
            <person name="Ay H."/>
            <person name="Saygin H."/>
        </authorList>
    </citation>
    <scope>NUCLEOTIDE SEQUENCE [LARGE SCALE GENOMIC DNA]</scope>
    <source>
        <strain evidence="2 3">GTF31</strain>
    </source>
</reference>
<keyword evidence="3" id="KW-1185">Reference proteome</keyword>
<accession>A0A2W2BXF2</accession>
<organism evidence="2 3">
    <name type="scientific">Jiangella anatolica</name>
    <dbReference type="NCBI Taxonomy" id="2670374"/>
    <lineage>
        <taxon>Bacteria</taxon>
        <taxon>Bacillati</taxon>
        <taxon>Actinomycetota</taxon>
        <taxon>Actinomycetes</taxon>
        <taxon>Jiangellales</taxon>
        <taxon>Jiangellaceae</taxon>
        <taxon>Jiangella</taxon>
    </lineage>
</organism>
<dbReference type="Pfam" id="PF11175">
    <property type="entry name" value="DUF2961"/>
    <property type="match status" value="1"/>
</dbReference>
<evidence type="ECO:0000313" key="3">
    <source>
        <dbReference type="Proteomes" id="UP000248764"/>
    </source>
</evidence>
<dbReference type="RefSeq" id="WP_111253780.1">
    <property type="nucleotide sequence ID" value="NZ_POTW01000010.1"/>
</dbReference>
<proteinExistence type="predicted"/>
<dbReference type="AlphaFoldDB" id="A0A2W2BXF2"/>